<proteinExistence type="predicted"/>
<feature type="compositionally biased region" description="Acidic residues" evidence="1">
    <location>
        <begin position="115"/>
        <end position="125"/>
    </location>
</feature>
<evidence type="ECO:0000313" key="3">
    <source>
        <dbReference type="EMBL" id="QLH76450.1"/>
    </source>
</evidence>
<dbReference type="InterPro" id="IPR010499">
    <property type="entry name" value="AraC_E-bd"/>
</dbReference>
<dbReference type="OrthoDB" id="232590at2157"/>
<dbReference type="GeneID" id="56076926"/>
<dbReference type="Pfam" id="PF06445">
    <property type="entry name" value="GyrI-like"/>
    <property type="match status" value="1"/>
</dbReference>
<dbReference type="KEGG" id="hrr:HZS55_03645"/>
<reference evidence="3 4" key="1">
    <citation type="submission" date="2020-07" db="EMBL/GenBank/DDBJ databases">
        <title>Halosimplex pelagicum sp. nov. and Halosimplex rubrum sp. nov., isolated from salted brown alga Laminaria, and emended description of the genus Halosimplex.</title>
        <authorList>
            <person name="Cui H."/>
        </authorList>
    </citation>
    <scope>NUCLEOTIDE SEQUENCE [LARGE SCALE GENOMIC DNA]</scope>
    <source>
        <strain evidence="3 4">R27</strain>
    </source>
</reference>
<feature type="compositionally biased region" description="Basic and acidic residues" evidence="1">
    <location>
        <begin position="131"/>
        <end position="147"/>
    </location>
</feature>
<gene>
    <name evidence="3" type="ORF">HZS55_03645</name>
</gene>
<dbReference type="Proteomes" id="UP000509667">
    <property type="component" value="Chromosome"/>
</dbReference>
<dbReference type="SMART" id="SM00871">
    <property type="entry name" value="AraC_E_bind"/>
    <property type="match status" value="1"/>
</dbReference>
<dbReference type="Gene3D" id="3.20.80.10">
    <property type="entry name" value="Regulatory factor, effector binding domain"/>
    <property type="match status" value="1"/>
</dbReference>
<protein>
    <submittedName>
        <fullName evidence="3">GyrI-like domain-containing protein</fullName>
    </submittedName>
</protein>
<evidence type="ECO:0000256" key="1">
    <source>
        <dbReference type="SAM" id="MobiDB-lite"/>
    </source>
</evidence>
<organism evidence="3 4">
    <name type="scientific">Halosimplex rubrum</name>
    <dbReference type="NCBI Taxonomy" id="869889"/>
    <lineage>
        <taxon>Archaea</taxon>
        <taxon>Methanobacteriati</taxon>
        <taxon>Methanobacteriota</taxon>
        <taxon>Stenosarchaea group</taxon>
        <taxon>Halobacteria</taxon>
        <taxon>Halobacteriales</taxon>
        <taxon>Haloarculaceae</taxon>
        <taxon>Halosimplex</taxon>
    </lineage>
</organism>
<name>A0A7D5T300_9EURY</name>
<dbReference type="AlphaFoldDB" id="A0A7D5T300"/>
<feature type="domain" description="AraC effector-binding" evidence="2">
    <location>
        <begin position="6"/>
        <end position="152"/>
    </location>
</feature>
<accession>A0A7D5T300</accession>
<dbReference type="InterPro" id="IPR029442">
    <property type="entry name" value="GyrI-like"/>
</dbReference>
<keyword evidence="4" id="KW-1185">Reference proteome</keyword>
<dbReference type="EMBL" id="CP058910">
    <property type="protein sequence ID" value="QLH76450.1"/>
    <property type="molecule type" value="Genomic_DNA"/>
</dbReference>
<dbReference type="RefSeq" id="WP_179910390.1">
    <property type="nucleotide sequence ID" value="NZ_CP058910.1"/>
</dbReference>
<dbReference type="SUPFAM" id="SSF55136">
    <property type="entry name" value="Probable bacterial effector-binding domain"/>
    <property type="match status" value="1"/>
</dbReference>
<evidence type="ECO:0000313" key="4">
    <source>
        <dbReference type="Proteomes" id="UP000509667"/>
    </source>
</evidence>
<dbReference type="InterPro" id="IPR011256">
    <property type="entry name" value="Reg_factor_effector_dom_sf"/>
</dbReference>
<sequence>MVLDTEEPETERHGNFTVAGVAHRGTDVDEAALWDSIDDYADDLDDAAVGTDRYAVMFDVDADSGEFTYVAGREVADTDGLSAELTAVEIPQATYAVLHPEYESVEEMVVEIHEEELDGDRDDDVPAPVFERYDSGRDPTATADREIYVPVRDDDEY</sequence>
<evidence type="ECO:0000259" key="2">
    <source>
        <dbReference type="SMART" id="SM00871"/>
    </source>
</evidence>
<feature type="region of interest" description="Disordered" evidence="1">
    <location>
        <begin position="115"/>
        <end position="157"/>
    </location>
</feature>